<gene>
    <name evidence="8" type="ORF">DTER00134_LOCUS21357</name>
</gene>
<evidence type="ECO:0000256" key="6">
    <source>
        <dbReference type="RuleBase" id="RU000461"/>
    </source>
</evidence>
<keyword evidence="6" id="KW-0560">Oxidoreductase</keyword>
<keyword evidence="6" id="KW-0503">Monooxygenase</keyword>
<keyword evidence="3 5" id="KW-0479">Metal-binding</keyword>
<dbReference type="InterPro" id="IPR050121">
    <property type="entry name" value="Cytochrome_P450_monoxygenase"/>
</dbReference>
<comment type="cofactor">
    <cofactor evidence="1 5">
        <name>heme</name>
        <dbReference type="ChEBI" id="CHEBI:30413"/>
    </cofactor>
</comment>
<dbReference type="GO" id="GO:0004497">
    <property type="term" value="F:monooxygenase activity"/>
    <property type="evidence" value="ECO:0007669"/>
    <property type="project" value="UniProtKB-KW"/>
</dbReference>
<feature type="binding site" description="axial binding residue" evidence="5">
    <location>
        <position position="231"/>
    </location>
    <ligand>
        <name>heme</name>
        <dbReference type="ChEBI" id="CHEBI:30413"/>
    </ligand>
    <ligandPart>
        <name>Fe</name>
        <dbReference type="ChEBI" id="CHEBI:18248"/>
    </ligandPart>
</feature>
<evidence type="ECO:0000256" key="2">
    <source>
        <dbReference type="ARBA" id="ARBA00010617"/>
    </source>
</evidence>
<sequence>MRVRCPSTGQPYPDAVVAGNLGTDLVAGFHTTSFTVMWARYDIARHPDMQKRIAQELAVAGLLQVQGQPPARELEWPDLTTASPYFNAVLKESMRLNPVAATGTVREAPRDMELGGFPIPQGSRLWIPIHSLHLSTHNFSEPTSFQPERWLNQDSQSGTGQMVGQPSLSPTEAVSKSKVHDPLQEPLPESPSTPTPNACPYTVPGSKPTPKGNAAAPSKSMLPFSDGPRNCVGLNFANANIRTVLLTILSRFWLELDPSISNHEEVVKAQELSLVLTCSRPIQLALKPHL</sequence>
<dbReference type="AlphaFoldDB" id="A0A7S3R9P3"/>
<organism evidence="8">
    <name type="scientific">Dunaliella tertiolecta</name>
    <name type="common">Green alga</name>
    <dbReference type="NCBI Taxonomy" id="3047"/>
    <lineage>
        <taxon>Eukaryota</taxon>
        <taxon>Viridiplantae</taxon>
        <taxon>Chlorophyta</taxon>
        <taxon>core chlorophytes</taxon>
        <taxon>Chlorophyceae</taxon>
        <taxon>CS clade</taxon>
        <taxon>Chlamydomonadales</taxon>
        <taxon>Dunaliellaceae</taxon>
        <taxon>Dunaliella</taxon>
    </lineage>
</organism>
<dbReference type="InterPro" id="IPR002403">
    <property type="entry name" value="Cyt_P450_E_grp-IV"/>
</dbReference>
<protein>
    <recommendedName>
        <fullName evidence="9">Cytochrome P450</fullName>
    </recommendedName>
</protein>
<dbReference type="PRINTS" id="PR00465">
    <property type="entry name" value="EP450IV"/>
</dbReference>
<dbReference type="PROSITE" id="PS00086">
    <property type="entry name" value="CYTOCHROME_P450"/>
    <property type="match status" value="1"/>
</dbReference>
<feature type="region of interest" description="Disordered" evidence="7">
    <location>
        <begin position="150"/>
        <end position="221"/>
    </location>
</feature>
<dbReference type="InterPro" id="IPR017972">
    <property type="entry name" value="Cyt_P450_CS"/>
</dbReference>
<dbReference type="InterPro" id="IPR001128">
    <property type="entry name" value="Cyt_P450"/>
</dbReference>
<evidence type="ECO:0000313" key="8">
    <source>
        <dbReference type="EMBL" id="CAE0506284.1"/>
    </source>
</evidence>
<feature type="compositionally biased region" description="Polar residues" evidence="7">
    <location>
        <begin position="150"/>
        <end position="174"/>
    </location>
</feature>
<dbReference type="EMBL" id="HBIP01035064">
    <property type="protein sequence ID" value="CAE0506284.1"/>
    <property type="molecule type" value="Transcribed_RNA"/>
</dbReference>
<dbReference type="GO" id="GO:0016705">
    <property type="term" value="F:oxidoreductase activity, acting on paired donors, with incorporation or reduction of molecular oxygen"/>
    <property type="evidence" value="ECO:0007669"/>
    <property type="project" value="InterPro"/>
</dbReference>
<dbReference type="Pfam" id="PF00067">
    <property type="entry name" value="p450"/>
    <property type="match status" value="2"/>
</dbReference>
<evidence type="ECO:0000256" key="4">
    <source>
        <dbReference type="ARBA" id="ARBA00023004"/>
    </source>
</evidence>
<accession>A0A7S3R9P3</accession>
<name>A0A7S3R9P3_DUNTE</name>
<keyword evidence="5 6" id="KW-0349">Heme</keyword>
<dbReference type="PANTHER" id="PTHR24305:SF166">
    <property type="entry name" value="CYTOCHROME P450 12A4, MITOCHONDRIAL-RELATED"/>
    <property type="match status" value="1"/>
</dbReference>
<evidence type="ECO:0000256" key="5">
    <source>
        <dbReference type="PIRSR" id="PIRSR602403-1"/>
    </source>
</evidence>
<evidence type="ECO:0000256" key="1">
    <source>
        <dbReference type="ARBA" id="ARBA00001971"/>
    </source>
</evidence>
<evidence type="ECO:0000256" key="7">
    <source>
        <dbReference type="SAM" id="MobiDB-lite"/>
    </source>
</evidence>
<reference evidence="8" key="1">
    <citation type="submission" date="2021-01" db="EMBL/GenBank/DDBJ databases">
        <authorList>
            <person name="Corre E."/>
            <person name="Pelletier E."/>
            <person name="Niang G."/>
            <person name="Scheremetjew M."/>
            <person name="Finn R."/>
            <person name="Kale V."/>
            <person name="Holt S."/>
            <person name="Cochrane G."/>
            <person name="Meng A."/>
            <person name="Brown T."/>
            <person name="Cohen L."/>
        </authorList>
    </citation>
    <scope>NUCLEOTIDE SEQUENCE</scope>
    <source>
        <strain evidence="8">CCMP1320</strain>
    </source>
</reference>
<keyword evidence="4 5" id="KW-0408">Iron</keyword>
<dbReference type="PRINTS" id="PR00385">
    <property type="entry name" value="P450"/>
</dbReference>
<proteinExistence type="inferred from homology"/>
<dbReference type="SUPFAM" id="SSF48264">
    <property type="entry name" value="Cytochrome P450"/>
    <property type="match status" value="1"/>
</dbReference>
<dbReference type="GO" id="GO:0020037">
    <property type="term" value="F:heme binding"/>
    <property type="evidence" value="ECO:0007669"/>
    <property type="project" value="InterPro"/>
</dbReference>
<evidence type="ECO:0008006" key="9">
    <source>
        <dbReference type="Google" id="ProtNLM"/>
    </source>
</evidence>
<comment type="similarity">
    <text evidence="2 6">Belongs to the cytochrome P450 family.</text>
</comment>
<dbReference type="PANTHER" id="PTHR24305">
    <property type="entry name" value="CYTOCHROME P450"/>
    <property type="match status" value="1"/>
</dbReference>
<dbReference type="GO" id="GO:0005506">
    <property type="term" value="F:iron ion binding"/>
    <property type="evidence" value="ECO:0007669"/>
    <property type="project" value="InterPro"/>
</dbReference>
<dbReference type="Gene3D" id="1.10.630.10">
    <property type="entry name" value="Cytochrome P450"/>
    <property type="match status" value="1"/>
</dbReference>
<evidence type="ECO:0000256" key="3">
    <source>
        <dbReference type="ARBA" id="ARBA00022723"/>
    </source>
</evidence>
<dbReference type="InterPro" id="IPR036396">
    <property type="entry name" value="Cyt_P450_sf"/>
</dbReference>